<dbReference type="OrthoDB" id="4803187at2759"/>
<dbReference type="GO" id="GO:0004000">
    <property type="term" value="F:adenosine deaminase activity"/>
    <property type="evidence" value="ECO:0007669"/>
    <property type="project" value="InterPro"/>
</dbReference>
<dbReference type="STRING" id="645133.E3Q5D3"/>
<dbReference type="GeneID" id="24406409"/>
<accession>E3Q5D3</accession>
<evidence type="ECO:0000313" key="3">
    <source>
        <dbReference type="Proteomes" id="UP000008782"/>
    </source>
</evidence>
<reference evidence="3" key="1">
    <citation type="journal article" date="2012" name="Nat. Genet.">
        <title>Lifestyle transitions in plant pathogenic Colletotrichum fungi deciphered by genome and transcriptome analyses.</title>
        <authorList>
            <person name="O'Connell R.J."/>
            <person name="Thon M.R."/>
            <person name="Hacquard S."/>
            <person name="Amyotte S.G."/>
            <person name="Kleemann J."/>
            <person name="Torres M.F."/>
            <person name="Damm U."/>
            <person name="Buiate E.A."/>
            <person name="Epstein L."/>
            <person name="Alkan N."/>
            <person name="Altmueller J."/>
            <person name="Alvarado-Balderrama L."/>
            <person name="Bauser C.A."/>
            <person name="Becker C."/>
            <person name="Birren B.W."/>
            <person name="Chen Z."/>
            <person name="Choi J."/>
            <person name="Crouch J.A."/>
            <person name="Duvick J.P."/>
            <person name="Farman M.A."/>
            <person name="Gan P."/>
            <person name="Heiman D."/>
            <person name="Henrissat B."/>
            <person name="Howard R.J."/>
            <person name="Kabbage M."/>
            <person name="Koch C."/>
            <person name="Kracher B."/>
            <person name="Kubo Y."/>
            <person name="Law A.D."/>
            <person name="Lebrun M.-H."/>
            <person name="Lee Y.-H."/>
            <person name="Miyara I."/>
            <person name="Moore N."/>
            <person name="Neumann U."/>
            <person name="Nordstroem K."/>
            <person name="Panaccione D.G."/>
            <person name="Panstruga R."/>
            <person name="Place M."/>
            <person name="Proctor R.H."/>
            <person name="Prusky D."/>
            <person name="Rech G."/>
            <person name="Reinhardt R."/>
            <person name="Rollins J.A."/>
            <person name="Rounsley S."/>
            <person name="Schardl C.L."/>
            <person name="Schwartz D.C."/>
            <person name="Shenoy N."/>
            <person name="Shirasu K."/>
            <person name="Sikhakolli U.R."/>
            <person name="Stueber K."/>
            <person name="Sukno S.A."/>
            <person name="Sweigard J.A."/>
            <person name="Takano Y."/>
            <person name="Takahara H."/>
            <person name="Trail F."/>
            <person name="van der Does H.C."/>
            <person name="Voll L.M."/>
            <person name="Will I."/>
            <person name="Young S."/>
            <person name="Zeng Q."/>
            <person name="Zhang J."/>
            <person name="Zhou S."/>
            <person name="Dickman M.B."/>
            <person name="Schulze-Lefert P."/>
            <person name="Ver Loren van Themaat E."/>
            <person name="Ma L.-J."/>
            <person name="Vaillancourt L.J."/>
        </authorList>
    </citation>
    <scope>NUCLEOTIDE SEQUENCE [LARGE SCALE GENOMIC DNA]</scope>
    <source>
        <strain evidence="3">M1.001 / M2 / FGSC 10212</strain>
    </source>
</reference>
<dbReference type="VEuPathDB" id="FungiDB:GLRG_01044"/>
<proteinExistence type="predicted"/>
<dbReference type="GO" id="GO:0003723">
    <property type="term" value="F:RNA binding"/>
    <property type="evidence" value="ECO:0007669"/>
    <property type="project" value="InterPro"/>
</dbReference>
<keyword evidence="3" id="KW-1185">Reference proteome</keyword>
<dbReference type="Proteomes" id="UP000008782">
    <property type="component" value="Unassembled WGS sequence"/>
</dbReference>
<feature type="domain" description="A to I editase" evidence="1">
    <location>
        <begin position="240"/>
        <end position="411"/>
    </location>
</feature>
<organism evidence="3">
    <name type="scientific">Colletotrichum graminicola (strain M1.001 / M2 / FGSC 10212)</name>
    <name type="common">Maize anthracnose fungus</name>
    <name type="synonym">Glomerella graminicola</name>
    <dbReference type="NCBI Taxonomy" id="645133"/>
    <lineage>
        <taxon>Eukaryota</taxon>
        <taxon>Fungi</taxon>
        <taxon>Dikarya</taxon>
        <taxon>Ascomycota</taxon>
        <taxon>Pezizomycotina</taxon>
        <taxon>Sordariomycetes</taxon>
        <taxon>Hypocreomycetidae</taxon>
        <taxon>Glomerellales</taxon>
        <taxon>Glomerellaceae</taxon>
        <taxon>Colletotrichum</taxon>
        <taxon>Colletotrichum graminicola species complex</taxon>
    </lineage>
</organism>
<evidence type="ECO:0000313" key="2">
    <source>
        <dbReference type="EMBL" id="EFQ25900.1"/>
    </source>
</evidence>
<dbReference type="EMBL" id="GG697333">
    <property type="protein sequence ID" value="EFQ25900.1"/>
    <property type="molecule type" value="Genomic_DNA"/>
</dbReference>
<dbReference type="GO" id="GO:0006396">
    <property type="term" value="P:RNA processing"/>
    <property type="evidence" value="ECO:0007669"/>
    <property type="project" value="InterPro"/>
</dbReference>
<dbReference type="AlphaFoldDB" id="E3Q5D3"/>
<evidence type="ECO:0000259" key="1">
    <source>
        <dbReference type="PROSITE" id="PS50141"/>
    </source>
</evidence>
<protein>
    <recommendedName>
        <fullName evidence="1">A to I editase domain-containing protein</fullName>
    </recommendedName>
</protein>
<dbReference type="HOGENOM" id="CLU_544018_0_0_1"/>
<gene>
    <name evidence="2" type="ORF">GLRG_01044</name>
</gene>
<dbReference type="SUPFAM" id="SSF52047">
    <property type="entry name" value="RNI-like"/>
    <property type="match status" value="1"/>
</dbReference>
<name>E3Q5D3_COLGM</name>
<dbReference type="eggNOG" id="ENOG502RNQA">
    <property type="taxonomic scope" value="Eukaryota"/>
</dbReference>
<dbReference type="RefSeq" id="XP_008089920.1">
    <property type="nucleotide sequence ID" value="XM_008091729.1"/>
</dbReference>
<dbReference type="PROSITE" id="PS50141">
    <property type="entry name" value="A_DEAMIN_EDITASE"/>
    <property type="match status" value="1"/>
</dbReference>
<dbReference type="InterPro" id="IPR002466">
    <property type="entry name" value="A_deamin"/>
</dbReference>
<sequence length="488" mass="56325">MAKLLDLPPELLLTIASFLWSNQPLKKRLFEASIDKKRQSLVRSLHRERSSVINLSSACKALHETLKTEKYRFVSIHGHNSAHKLLSLLRLIRIRPEIGDHIHQLHLRLLPFASGLTSVSYEQLRSLRTWAETIGVRVNDVLLTALNYEDHKDSINYEDLYGHEKTCLRILCAMMCYYLRHVKDISLSMSLELFSTFADQLISRRPPPWNQRSTNLPTIRSLALETSNPEMLGVECMNPWDAIRMAEVAKSVSEIYLRGFGLRFTAEMTYSNHFLHSLVLQDVFLPPDGSSSVYRFLESCKSLARFIYLRTNNISEYFEYSQPRPVRMQKALTGSRNSLQTLCIYCGPKIRDDGTARFLGTFERFPCLESLWVDAWSCGWAVGDDVETDVEIESESNFVEEEPTPALATRLIQTLPPSLRRLHIDGPVDRIYDSLRWFANHCRDGMVPRFKELAFEDLDSRIATENLRSMFREAGVKHCKVDKDIVMW</sequence>